<comment type="caution">
    <text evidence="2">The sequence shown here is derived from an EMBL/GenBank/DDBJ whole genome shotgun (WGS) entry which is preliminary data.</text>
</comment>
<reference evidence="2" key="1">
    <citation type="submission" date="2021-05" db="EMBL/GenBank/DDBJ databases">
        <authorList>
            <person name="Pietrasiak N."/>
            <person name="Ward R."/>
            <person name="Stajich J.E."/>
            <person name="Kurbessoian T."/>
        </authorList>
    </citation>
    <scope>NUCLEOTIDE SEQUENCE</scope>
    <source>
        <strain evidence="2">UHER 2000/2452</strain>
    </source>
</reference>
<evidence type="ECO:0000256" key="1">
    <source>
        <dbReference type="SAM" id="MobiDB-lite"/>
    </source>
</evidence>
<feature type="compositionally biased region" description="Polar residues" evidence="1">
    <location>
        <begin position="144"/>
        <end position="155"/>
    </location>
</feature>
<dbReference type="InterPro" id="IPR049868">
    <property type="entry name" value="V_Cas12k"/>
</dbReference>
<dbReference type="Proteomes" id="UP000757435">
    <property type="component" value="Unassembled WGS sequence"/>
</dbReference>
<dbReference type="AlphaFoldDB" id="A0A951QGC2"/>
<accession>A0A951QGC2</accession>
<name>A0A951QGC2_9CYAN</name>
<reference evidence="2" key="2">
    <citation type="journal article" date="2022" name="Microbiol. Resour. Announc.">
        <title>Metagenome Sequencing to Explore Phylogenomics of Terrestrial Cyanobacteria.</title>
        <authorList>
            <person name="Ward R.D."/>
            <person name="Stajich J.E."/>
            <person name="Johansen J.R."/>
            <person name="Huntemann M."/>
            <person name="Clum A."/>
            <person name="Foster B."/>
            <person name="Foster B."/>
            <person name="Roux S."/>
            <person name="Palaniappan K."/>
            <person name="Varghese N."/>
            <person name="Mukherjee S."/>
            <person name="Reddy T.B.K."/>
            <person name="Daum C."/>
            <person name="Copeland A."/>
            <person name="Chen I.A."/>
            <person name="Ivanova N.N."/>
            <person name="Kyrpides N.C."/>
            <person name="Shapiro N."/>
            <person name="Eloe-Fadrosh E.A."/>
            <person name="Pietrasiak N."/>
        </authorList>
    </citation>
    <scope>NUCLEOTIDE SEQUENCE</scope>
    <source>
        <strain evidence="2">UHER 2000/2452</strain>
    </source>
</reference>
<feature type="compositionally biased region" description="Basic residues" evidence="1">
    <location>
        <begin position="492"/>
        <end position="505"/>
    </location>
</feature>
<feature type="region of interest" description="Disordered" evidence="1">
    <location>
        <begin position="144"/>
        <end position="170"/>
    </location>
</feature>
<evidence type="ECO:0000313" key="2">
    <source>
        <dbReference type="EMBL" id="MBW4661841.1"/>
    </source>
</evidence>
<dbReference type="EMBL" id="JAHHHD010000047">
    <property type="protein sequence ID" value="MBW4661841.1"/>
    <property type="molecule type" value="Genomic_DNA"/>
</dbReference>
<gene>
    <name evidence="2" type="primary">cas12k</name>
    <name evidence="2" type="ORF">KME15_24500</name>
</gene>
<organism evidence="2 3">
    <name type="scientific">Drouetiella hepatica Uher 2000/2452</name>
    <dbReference type="NCBI Taxonomy" id="904376"/>
    <lineage>
        <taxon>Bacteria</taxon>
        <taxon>Bacillati</taxon>
        <taxon>Cyanobacteriota</taxon>
        <taxon>Cyanophyceae</taxon>
        <taxon>Oculatellales</taxon>
        <taxon>Oculatellaceae</taxon>
        <taxon>Drouetiella</taxon>
    </lineage>
</organism>
<feature type="region of interest" description="Disordered" evidence="1">
    <location>
        <begin position="492"/>
        <end position="514"/>
    </location>
</feature>
<proteinExistence type="predicted"/>
<dbReference type="NCBIfam" id="NF038191">
    <property type="entry name" value="V_Cas12k"/>
    <property type="match status" value="1"/>
</dbReference>
<protein>
    <submittedName>
        <fullName evidence="2">Type V CRISPR-associated protein Cas12k</fullName>
    </submittedName>
</protein>
<sequence length="635" mass="72306">MSQSTIQCQLTANEATRSYLWALMAEKNTPLINELIGQVTKHSDFETWKLKGKIPSSVVSQLCQPLKTDPRFIGQPARFYTSATHVVDYTFKSWLALQKRLSDTLQRKIRWSEMLKSDPELVELSGCNLATIRAKAAEILAVATNKSQQGGTEPSQKTRKSKQPKDSAPGRTVSSLLFEAHRNTQDILSQCAICYLLKNSCKVSDREEDPDKFAKRRRKVEIQIQRLQDQIEGRLPKGRDLTGQSWLNTLAIATSTVPVDNAEAKRWQDKLLTQSTSLPFPVSFETNEDLVWSNNQKGRISVRLNGLGEHTFQIACDQRQLPWFKRFLEDQQTKREGKNQHSSALFALRSGRLAWQEGKEKGEPWKANRLILYCTVDTRLWTAEGTEQVRNEKAIEIAQTLTRMKEKEGLSQTQQDYIKRLDSSLTRINSPFDRPSQSLYQPLPHILVGICLGLEQPATVVVLDINTNQVLTHRTVRQLLGRNYALLLKRRREQQRTAHQRHKAQKRDAPRSLGESELGQYVDRLLAKATVELARTHRASSIVVPKLGDMREIVQSEIQAKAEQKIPGSIEAQQKYAKQYRINVHRWSYSRLIESIRAQAAKDGIALEEGRQPLQGSLEERAKGVAIAAYQSRKK</sequence>
<evidence type="ECO:0000313" key="3">
    <source>
        <dbReference type="Proteomes" id="UP000757435"/>
    </source>
</evidence>